<keyword evidence="3" id="KW-1185">Reference proteome</keyword>
<sequence>MRKTPILLLLAGLALAGCMQTDGQRALAGAAGGAIIADATDNNALTGAALGALAGTYCDDAGVCQRSY</sequence>
<evidence type="ECO:0000313" key="2">
    <source>
        <dbReference type="EMBL" id="AQS48711.1"/>
    </source>
</evidence>
<dbReference type="Proteomes" id="UP000185622">
    <property type="component" value="Chromosome"/>
</dbReference>
<keyword evidence="1" id="KW-0732">Signal</keyword>
<reference evidence="2 3" key="1">
    <citation type="submission" date="2017-01" db="EMBL/GenBank/DDBJ databases">
        <title>The complete genome sequence of a sulfur-oxidizing marine bacterium Thioclava sp. 25B10_4T.</title>
        <authorList>
            <person name="Liu Y."/>
            <person name="Lai Q."/>
            <person name="Shao Z."/>
        </authorList>
    </citation>
    <scope>NUCLEOTIDE SEQUENCE [LARGE SCALE GENOMIC DNA]</scope>
    <source>
        <strain evidence="2 3">25B10_4</strain>
    </source>
</reference>
<protein>
    <recommendedName>
        <fullName evidence="4">17 kDa surface antigen</fullName>
    </recommendedName>
</protein>
<dbReference type="EMBL" id="CP019437">
    <property type="protein sequence ID" value="AQS48711.1"/>
    <property type="molecule type" value="Genomic_DNA"/>
</dbReference>
<accession>A0ABN4X8C3</accession>
<dbReference type="RefSeq" id="WP_075775530.1">
    <property type="nucleotide sequence ID" value="NZ_CP019437.1"/>
</dbReference>
<dbReference type="PROSITE" id="PS51257">
    <property type="entry name" value="PROKAR_LIPOPROTEIN"/>
    <property type="match status" value="1"/>
</dbReference>
<feature type="chain" id="PRO_5046059165" description="17 kDa surface antigen" evidence="1">
    <location>
        <begin position="17"/>
        <end position="68"/>
    </location>
</feature>
<evidence type="ECO:0000313" key="3">
    <source>
        <dbReference type="Proteomes" id="UP000185622"/>
    </source>
</evidence>
<feature type="signal peptide" evidence="1">
    <location>
        <begin position="1"/>
        <end position="16"/>
    </location>
</feature>
<organism evidence="2 3">
    <name type="scientific">Thioclava nitratireducens</name>
    <dbReference type="NCBI Taxonomy" id="1915078"/>
    <lineage>
        <taxon>Bacteria</taxon>
        <taxon>Pseudomonadati</taxon>
        <taxon>Pseudomonadota</taxon>
        <taxon>Alphaproteobacteria</taxon>
        <taxon>Rhodobacterales</taxon>
        <taxon>Paracoccaceae</taxon>
        <taxon>Thioclava</taxon>
    </lineage>
</organism>
<evidence type="ECO:0000256" key="1">
    <source>
        <dbReference type="SAM" id="SignalP"/>
    </source>
</evidence>
<name>A0ABN4X8C3_9RHOB</name>
<gene>
    <name evidence="2" type="ORF">BMG03_13595</name>
</gene>
<evidence type="ECO:0008006" key="4">
    <source>
        <dbReference type="Google" id="ProtNLM"/>
    </source>
</evidence>
<proteinExistence type="predicted"/>